<dbReference type="GeneID" id="9224430"/>
<organism evidence="1 2">
    <name type="scientific">Arthroderma otae (strain ATCC MYA-4605 / CBS 113480)</name>
    <name type="common">Microsporum canis</name>
    <dbReference type="NCBI Taxonomy" id="554155"/>
    <lineage>
        <taxon>Eukaryota</taxon>
        <taxon>Fungi</taxon>
        <taxon>Dikarya</taxon>
        <taxon>Ascomycota</taxon>
        <taxon>Pezizomycotina</taxon>
        <taxon>Eurotiomycetes</taxon>
        <taxon>Eurotiomycetidae</taxon>
        <taxon>Onygenales</taxon>
        <taxon>Arthrodermataceae</taxon>
        <taxon>Microsporum</taxon>
    </lineage>
</organism>
<accession>C5FN43</accession>
<dbReference type="HOGENOM" id="CLU_1481620_0_0_1"/>
<proteinExistence type="predicted"/>
<evidence type="ECO:0000313" key="1">
    <source>
        <dbReference type="EMBL" id="EEQ31279.1"/>
    </source>
</evidence>
<dbReference type="AlphaFoldDB" id="C5FN43"/>
<dbReference type="RefSeq" id="XP_002846361.1">
    <property type="nucleotide sequence ID" value="XM_002846315.1"/>
</dbReference>
<reference evidence="2" key="1">
    <citation type="journal article" date="2012" name="MBio">
        <title>Comparative genome analysis of Trichophyton rubrum and related dermatophytes reveals candidate genes involved in infection.</title>
        <authorList>
            <person name="Martinez D.A."/>
            <person name="Oliver B.G."/>
            <person name="Graeser Y."/>
            <person name="Goldberg J.M."/>
            <person name="Li W."/>
            <person name="Martinez-Rossi N.M."/>
            <person name="Monod M."/>
            <person name="Shelest E."/>
            <person name="Barton R.C."/>
            <person name="Birch E."/>
            <person name="Brakhage A.A."/>
            <person name="Chen Z."/>
            <person name="Gurr S.J."/>
            <person name="Heiman D."/>
            <person name="Heitman J."/>
            <person name="Kosti I."/>
            <person name="Rossi A."/>
            <person name="Saif S."/>
            <person name="Samalova M."/>
            <person name="Saunders C.W."/>
            <person name="Shea T."/>
            <person name="Summerbell R.C."/>
            <person name="Xu J."/>
            <person name="Young S."/>
            <person name="Zeng Q."/>
            <person name="Birren B.W."/>
            <person name="Cuomo C.A."/>
            <person name="White T.C."/>
        </authorList>
    </citation>
    <scope>NUCLEOTIDE SEQUENCE [LARGE SCALE GENOMIC DNA]</scope>
    <source>
        <strain evidence="2">ATCC MYA-4605 / CBS 113480</strain>
    </source>
</reference>
<evidence type="ECO:0000313" key="2">
    <source>
        <dbReference type="Proteomes" id="UP000002035"/>
    </source>
</evidence>
<dbReference type="Proteomes" id="UP000002035">
    <property type="component" value="Unassembled WGS sequence"/>
</dbReference>
<keyword evidence="2" id="KW-1185">Reference proteome</keyword>
<gene>
    <name evidence="1" type="ORF">MCYG_04098</name>
</gene>
<name>C5FN43_ARTOC</name>
<dbReference type="EMBL" id="DS995704">
    <property type="protein sequence ID" value="EEQ31279.1"/>
    <property type="molecule type" value="Genomic_DNA"/>
</dbReference>
<sequence length="182" mass="20525">MMILNDNLGEGTWCQKEGNNAVSTLNVRIRAANAPGVLVLVEFQQQLITKTSMLRLGNKATCSSILVHITLQARVPSIYSTTIWGIHDKFVNTTREADSKVARALIRVRVKLKLRKENAKNFFLIYGLRLYKQIKINSYISRDSTLHRGFLVSFDGTKKVDDNKQTQETKGLDALPEIISDC</sequence>
<protein>
    <submittedName>
        <fullName evidence="1">Uncharacterized protein</fullName>
    </submittedName>
</protein>
<dbReference type="VEuPathDB" id="FungiDB:MCYG_04098"/>